<evidence type="ECO:0000313" key="2">
    <source>
        <dbReference type="EMBL" id="GLY76112.1"/>
    </source>
</evidence>
<evidence type="ECO:0000256" key="1">
    <source>
        <dbReference type="SAM" id="MobiDB-lite"/>
    </source>
</evidence>
<dbReference type="Proteomes" id="UP001165135">
    <property type="component" value="Unassembled WGS sequence"/>
</dbReference>
<name>A0A9W6RLB6_9ACTN</name>
<dbReference type="EMBL" id="BSTJ01000005">
    <property type="protein sequence ID" value="GLY76112.1"/>
    <property type="molecule type" value="Genomic_DNA"/>
</dbReference>
<organism evidence="2 3">
    <name type="scientific">Actinoallomurus iriomotensis</name>
    <dbReference type="NCBI Taxonomy" id="478107"/>
    <lineage>
        <taxon>Bacteria</taxon>
        <taxon>Bacillati</taxon>
        <taxon>Actinomycetota</taxon>
        <taxon>Actinomycetes</taxon>
        <taxon>Streptosporangiales</taxon>
        <taxon>Thermomonosporaceae</taxon>
        <taxon>Actinoallomurus</taxon>
    </lineage>
</organism>
<reference evidence="2" key="1">
    <citation type="submission" date="2023-03" db="EMBL/GenBank/DDBJ databases">
        <title>Actinoallomurus iriomotensis NBRC 103681.</title>
        <authorList>
            <person name="Ichikawa N."/>
            <person name="Sato H."/>
            <person name="Tonouchi N."/>
        </authorList>
    </citation>
    <scope>NUCLEOTIDE SEQUENCE</scope>
    <source>
        <strain evidence="2">NBRC 103681</strain>
    </source>
</reference>
<protein>
    <submittedName>
        <fullName evidence="2">Uncharacterized protein</fullName>
    </submittedName>
</protein>
<sequence length="64" mass="6926">MRAAPRTGRKNHPRPEQGAAKAGQKVRRTVADGPDGVRTPLINVITAVGRFHRDLRNELTAVGS</sequence>
<accession>A0A9W6RLB6</accession>
<feature type="region of interest" description="Disordered" evidence="1">
    <location>
        <begin position="1"/>
        <end position="37"/>
    </location>
</feature>
<evidence type="ECO:0000313" key="3">
    <source>
        <dbReference type="Proteomes" id="UP001165135"/>
    </source>
</evidence>
<dbReference type="AlphaFoldDB" id="A0A9W6RLB6"/>
<proteinExistence type="predicted"/>
<comment type="caution">
    <text evidence="2">The sequence shown here is derived from an EMBL/GenBank/DDBJ whole genome shotgun (WGS) entry which is preliminary data.</text>
</comment>
<gene>
    <name evidence="2" type="ORF">Airi01_043790</name>
</gene>